<evidence type="ECO:0000313" key="3">
    <source>
        <dbReference type="Proteomes" id="UP001054889"/>
    </source>
</evidence>
<dbReference type="EMBL" id="BQKI01000076">
    <property type="protein sequence ID" value="GJN24191.1"/>
    <property type="molecule type" value="Genomic_DNA"/>
</dbReference>
<proteinExistence type="predicted"/>
<keyword evidence="3" id="KW-1185">Reference proteome</keyword>
<accession>A0AAV5ENN7</accession>
<evidence type="ECO:0000256" key="1">
    <source>
        <dbReference type="SAM" id="MobiDB-lite"/>
    </source>
</evidence>
<reference evidence="2" key="2">
    <citation type="submission" date="2021-12" db="EMBL/GenBank/DDBJ databases">
        <title>Resequencing data analysis of finger millet.</title>
        <authorList>
            <person name="Hatakeyama M."/>
            <person name="Aluri S."/>
            <person name="Balachadran M.T."/>
            <person name="Sivarajan S.R."/>
            <person name="Poveda L."/>
            <person name="Shimizu-Inatsugi R."/>
            <person name="Schlapbach R."/>
            <person name="Sreeman S.M."/>
            <person name="Shimizu K.K."/>
        </authorList>
    </citation>
    <scope>NUCLEOTIDE SEQUENCE</scope>
</reference>
<evidence type="ECO:0000313" key="2">
    <source>
        <dbReference type="EMBL" id="GJN24191.1"/>
    </source>
</evidence>
<protein>
    <submittedName>
        <fullName evidence="2">Uncharacterized protein</fullName>
    </submittedName>
</protein>
<sequence>MSTAPESAASSTRHTDGRRPSRRRRWPVPASSSSATSSRPFRMSRASTAATKAEADHPTDGGIAPDGCGGAID</sequence>
<feature type="compositionally biased region" description="Low complexity" evidence="1">
    <location>
        <begin position="27"/>
        <end position="38"/>
    </location>
</feature>
<gene>
    <name evidence="2" type="primary">gb11920</name>
    <name evidence="2" type="ORF">PR202_gb11920</name>
</gene>
<comment type="caution">
    <text evidence="2">The sequence shown here is derived from an EMBL/GenBank/DDBJ whole genome shotgun (WGS) entry which is preliminary data.</text>
</comment>
<reference evidence="2" key="1">
    <citation type="journal article" date="2018" name="DNA Res.">
        <title>Multiple hybrid de novo genome assembly of finger millet, an orphan allotetraploid crop.</title>
        <authorList>
            <person name="Hatakeyama M."/>
            <person name="Aluri S."/>
            <person name="Balachadran M.T."/>
            <person name="Sivarajan S.R."/>
            <person name="Patrignani A."/>
            <person name="Gruter S."/>
            <person name="Poveda L."/>
            <person name="Shimizu-Inatsugi R."/>
            <person name="Baeten J."/>
            <person name="Francoijs K.J."/>
            <person name="Nataraja K.N."/>
            <person name="Reddy Y.A.N."/>
            <person name="Phadnis S."/>
            <person name="Ravikumar R.L."/>
            <person name="Schlapbach R."/>
            <person name="Sreeman S.M."/>
            <person name="Shimizu K.K."/>
        </authorList>
    </citation>
    <scope>NUCLEOTIDE SEQUENCE</scope>
</reference>
<name>A0AAV5ENN7_ELECO</name>
<dbReference type="AlphaFoldDB" id="A0AAV5ENN7"/>
<feature type="compositionally biased region" description="Polar residues" evidence="1">
    <location>
        <begin position="1"/>
        <end position="12"/>
    </location>
</feature>
<feature type="region of interest" description="Disordered" evidence="1">
    <location>
        <begin position="1"/>
        <end position="73"/>
    </location>
</feature>
<organism evidence="2 3">
    <name type="scientific">Eleusine coracana subsp. coracana</name>
    <dbReference type="NCBI Taxonomy" id="191504"/>
    <lineage>
        <taxon>Eukaryota</taxon>
        <taxon>Viridiplantae</taxon>
        <taxon>Streptophyta</taxon>
        <taxon>Embryophyta</taxon>
        <taxon>Tracheophyta</taxon>
        <taxon>Spermatophyta</taxon>
        <taxon>Magnoliopsida</taxon>
        <taxon>Liliopsida</taxon>
        <taxon>Poales</taxon>
        <taxon>Poaceae</taxon>
        <taxon>PACMAD clade</taxon>
        <taxon>Chloridoideae</taxon>
        <taxon>Cynodonteae</taxon>
        <taxon>Eleusininae</taxon>
        <taxon>Eleusine</taxon>
    </lineage>
</organism>
<dbReference type="Proteomes" id="UP001054889">
    <property type="component" value="Unassembled WGS sequence"/>
</dbReference>